<dbReference type="Proteomes" id="UP000298416">
    <property type="component" value="Unassembled WGS sequence"/>
</dbReference>
<proteinExistence type="predicted"/>
<dbReference type="EMBL" id="PNBA02000001">
    <property type="protein sequence ID" value="KAG6436858.1"/>
    <property type="molecule type" value="Genomic_DNA"/>
</dbReference>
<evidence type="ECO:0000313" key="3">
    <source>
        <dbReference type="Proteomes" id="UP000298416"/>
    </source>
</evidence>
<dbReference type="AlphaFoldDB" id="A0A8X9ACT0"/>
<feature type="compositionally biased region" description="Polar residues" evidence="1">
    <location>
        <begin position="194"/>
        <end position="206"/>
    </location>
</feature>
<reference evidence="2" key="1">
    <citation type="submission" date="2018-01" db="EMBL/GenBank/DDBJ databases">
        <authorList>
            <person name="Mao J.F."/>
        </authorList>
    </citation>
    <scope>NUCLEOTIDE SEQUENCE</scope>
    <source>
        <strain evidence="2">Huo1</strain>
        <tissue evidence="2">Leaf</tissue>
    </source>
</reference>
<accession>A0A8X9ACT0</accession>
<feature type="compositionally biased region" description="Acidic residues" evidence="1">
    <location>
        <begin position="47"/>
        <end position="58"/>
    </location>
</feature>
<evidence type="ECO:0000256" key="1">
    <source>
        <dbReference type="SAM" id="MobiDB-lite"/>
    </source>
</evidence>
<keyword evidence="3" id="KW-1185">Reference proteome</keyword>
<comment type="caution">
    <text evidence="2">The sequence shown here is derived from an EMBL/GenBank/DDBJ whole genome shotgun (WGS) entry which is preliminary data.</text>
</comment>
<feature type="compositionally biased region" description="Basic and acidic residues" evidence="1">
    <location>
        <begin position="346"/>
        <end position="355"/>
    </location>
</feature>
<organism evidence="2">
    <name type="scientific">Salvia splendens</name>
    <name type="common">Scarlet sage</name>
    <dbReference type="NCBI Taxonomy" id="180675"/>
    <lineage>
        <taxon>Eukaryota</taxon>
        <taxon>Viridiplantae</taxon>
        <taxon>Streptophyta</taxon>
        <taxon>Embryophyta</taxon>
        <taxon>Tracheophyta</taxon>
        <taxon>Spermatophyta</taxon>
        <taxon>Magnoliopsida</taxon>
        <taxon>eudicotyledons</taxon>
        <taxon>Gunneridae</taxon>
        <taxon>Pentapetalae</taxon>
        <taxon>asterids</taxon>
        <taxon>lamiids</taxon>
        <taxon>Lamiales</taxon>
        <taxon>Lamiaceae</taxon>
        <taxon>Nepetoideae</taxon>
        <taxon>Mentheae</taxon>
        <taxon>Salviinae</taxon>
        <taxon>Salvia</taxon>
        <taxon>Salvia subgen. Calosphace</taxon>
        <taxon>core Calosphace</taxon>
    </lineage>
</organism>
<name>A0A8X9ACT0_SALSN</name>
<feature type="compositionally biased region" description="Basic residues" evidence="1">
    <location>
        <begin position="214"/>
        <end position="223"/>
    </location>
</feature>
<feature type="region of interest" description="Disordered" evidence="1">
    <location>
        <begin position="330"/>
        <end position="355"/>
    </location>
</feature>
<feature type="compositionally biased region" description="Basic and acidic residues" evidence="1">
    <location>
        <begin position="174"/>
        <end position="193"/>
    </location>
</feature>
<evidence type="ECO:0000313" key="2">
    <source>
        <dbReference type="EMBL" id="KAG6436858.1"/>
    </source>
</evidence>
<protein>
    <submittedName>
        <fullName evidence="2">Uncharacterized protein</fullName>
    </submittedName>
</protein>
<feature type="compositionally biased region" description="Polar residues" evidence="1">
    <location>
        <begin position="1"/>
        <end position="11"/>
    </location>
</feature>
<reference evidence="2" key="2">
    <citation type="submission" date="2020-08" db="EMBL/GenBank/DDBJ databases">
        <title>Plant Genome Project.</title>
        <authorList>
            <person name="Zhang R.-G."/>
        </authorList>
    </citation>
    <scope>NUCLEOTIDE SEQUENCE</scope>
    <source>
        <strain evidence="2">Huo1</strain>
        <tissue evidence="2">Leaf</tissue>
    </source>
</reference>
<feature type="region of interest" description="Disordered" evidence="1">
    <location>
        <begin position="47"/>
        <end position="98"/>
    </location>
</feature>
<feature type="region of interest" description="Disordered" evidence="1">
    <location>
        <begin position="1"/>
        <end position="23"/>
    </location>
</feature>
<feature type="compositionally biased region" description="Acidic residues" evidence="1">
    <location>
        <begin position="66"/>
        <end position="91"/>
    </location>
</feature>
<feature type="region of interest" description="Disordered" evidence="1">
    <location>
        <begin position="159"/>
        <end position="233"/>
    </location>
</feature>
<gene>
    <name evidence="2" type="ORF">SASPL_101762</name>
</gene>
<sequence length="355" mass="39534">MTAATAVTQQPLLGFGGPSSRGQRYGASFVGDEVLSAWKLINASQSDDEDLYSYDSEEANITADSVSDDDREPVSTEDDDDETDVDVDDDAPTPRDFVSASDVLAIQAMSVSPPMTHPVEMTINYVVCDYAEEYCDVDGVDTYDFDDELEPKRVILINKSTDAGGGNDKKRKQDHVIDRDDDPKQKTKKRNQEMESSNSKTQSPKSVLTGRQRMERRKTKAAGRRLCVGNSDHDDKDGLDTTVRVFHGSPTNQFTEMEGKGWPRGGAAETAGGSANFGQFERKRAMKKRLALIKMMRGWMATTPAPISKLATNRQQRHREGKKAMRFEAGHQRESAMAGSRAQRRCYREERKIGQ</sequence>